<evidence type="ECO:0000256" key="1">
    <source>
        <dbReference type="SAM" id="MobiDB-lite"/>
    </source>
</evidence>
<dbReference type="KEGG" id="tet:TTHERM_00752180"/>
<evidence type="ECO:0000313" key="3">
    <source>
        <dbReference type="Proteomes" id="UP000009168"/>
    </source>
</evidence>
<name>Q23NK2_TETTS</name>
<organism evidence="2 3">
    <name type="scientific">Tetrahymena thermophila (strain SB210)</name>
    <dbReference type="NCBI Taxonomy" id="312017"/>
    <lineage>
        <taxon>Eukaryota</taxon>
        <taxon>Sar</taxon>
        <taxon>Alveolata</taxon>
        <taxon>Ciliophora</taxon>
        <taxon>Intramacronucleata</taxon>
        <taxon>Oligohymenophorea</taxon>
        <taxon>Hymenostomatida</taxon>
        <taxon>Tetrahymenina</taxon>
        <taxon>Tetrahymenidae</taxon>
        <taxon>Tetrahymena</taxon>
    </lineage>
</organism>
<reference evidence="3" key="1">
    <citation type="journal article" date="2006" name="PLoS Biol.">
        <title>Macronuclear genome sequence of the ciliate Tetrahymena thermophila, a model eukaryote.</title>
        <authorList>
            <person name="Eisen J.A."/>
            <person name="Coyne R.S."/>
            <person name="Wu M."/>
            <person name="Wu D."/>
            <person name="Thiagarajan M."/>
            <person name="Wortman J.R."/>
            <person name="Badger J.H."/>
            <person name="Ren Q."/>
            <person name="Amedeo P."/>
            <person name="Jones K.M."/>
            <person name="Tallon L.J."/>
            <person name="Delcher A.L."/>
            <person name="Salzberg S.L."/>
            <person name="Silva J.C."/>
            <person name="Haas B.J."/>
            <person name="Majoros W.H."/>
            <person name="Farzad M."/>
            <person name="Carlton J.M."/>
            <person name="Smith R.K. Jr."/>
            <person name="Garg J."/>
            <person name="Pearlman R.E."/>
            <person name="Karrer K.M."/>
            <person name="Sun L."/>
            <person name="Manning G."/>
            <person name="Elde N.C."/>
            <person name="Turkewitz A.P."/>
            <person name="Asai D.J."/>
            <person name="Wilkes D.E."/>
            <person name="Wang Y."/>
            <person name="Cai H."/>
            <person name="Collins K."/>
            <person name="Stewart B.A."/>
            <person name="Lee S.R."/>
            <person name="Wilamowska K."/>
            <person name="Weinberg Z."/>
            <person name="Ruzzo W.L."/>
            <person name="Wloga D."/>
            <person name="Gaertig J."/>
            <person name="Frankel J."/>
            <person name="Tsao C.-C."/>
            <person name="Gorovsky M.A."/>
            <person name="Keeling P.J."/>
            <person name="Waller R.F."/>
            <person name="Patron N.J."/>
            <person name="Cherry J.M."/>
            <person name="Stover N.A."/>
            <person name="Krieger C.J."/>
            <person name="del Toro C."/>
            <person name="Ryder H.F."/>
            <person name="Williamson S.C."/>
            <person name="Barbeau R.A."/>
            <person name="Hamilton E.P."/>
            <person name="Orias E."/>
        </authorList>
    </citation>
    <scope>NUCLEOTIDE SEQUENCE [LARGE SCALE GENOMIC DNA]</scope>
    <source>
        <strain evidence="3">SB210</strain>
    </source>
</reference>
<dbReference type="InParanoid" id="Q23NK2"/>
<dbReference type="Proteomes" id="UP000009168">
    <property type="component" value="Unassembled WGS sequence"/>
</dbReference>
<feature type="region of interest" description="Disordered" evidence="1">
    <location>
        <begin position="231"/>
        <end position="259"/>
    </location>
</feature>
<dbReference type="EMBL" id="GG662655">
    <property type="protein sequence ID" value="EAR98072.1"/>
    <property type="molecule type" value="Genomic_DNA"/>
</dbReference>
<proteinExistence type="predicted"/>
<dbReference type="HOGENOM" id="CLU_1075542_0_0_1"/>
<protein>
    <submittedName>
        <fullName evidence="2">Uncharacterized protein</fullName>
    </submittedName>
</protein>
<gene>
    <name evidence="2" type="ORF">TTHERM_00752180</name>
</gene>
<evidence type="ECO:0000313" key="2">
    <source>
        <dbReference type="EMBL" id="EAR98072.1"/>
    </source>
</evidence>
<dbReference type="GeneID" id="7846484"/>
<accession>Q23NK2</accession>
<feature type="compositionally biased region" description="Acidic residues" evidence="1">
    <location>
        <begin position="249"/>
        <end position="259"/>
    </location>
</feature>
<dbReference type="RefSeq" id="XP_001018317.1">
    <property type="nucleotide sequence ID" value="XM_001018317.1"/>
</dbReference>
<keyword evidence="3" id="KW-1185">Reference proteome</keyword>
<dbReference type="AlphaFoldDB" id="Q23NK2"/>
<sequence length="259" mass="30384">MEQDLNANCKQLEEVLKNKLSEKVKKGISGKIDQVNNSVNILSQQTMGKAINDEQMKQLMNHLSLISKNLQEIFQKEIISEDPKKNQTFIDKLDGFQIAGETFSGFERQPFVTKHNDILVDLNQEANQYLQNKINLPLNDKTGENFLNLFYRSNKLYNSSIDNLLDGIKKKTDLKTIITQRMTLEDNYSRQIMDQQLMQEEEEIQDQQLNYIQNDDNNNMNMQDQYNQDECMNMNQNDDDDQMLQNDNQLDEEDDDEHI</sequence>